<feature type="coiled-coil region" evidence="1">
    <location>
        <begin position="7"/>
        <end position="62"/>
    </location>
</feature>
<gene>
    <name evidence="2" type="ORF">OE059_12100</name>
</gene>
<proteinExistence type="predicted"/>
<name>A0ABY8B2H6_9BACL</name>
<dbReference type="EMBL" id="CP109617">
    <property type="protein sequence ID" value="WED54769.1"/>
    <property type="molecule type" value="Genomic_DNA"/>
</dbReference>
<dbReference type="RefSeq" id="WP_275060041.1">
    <property type="nucleotide sequence ID" value="NZ_CP109617.1"/>
</dbReference>
<evidence type="ECO:0000313" key="3">
    <source>
        <dbReference type="Proteomes" id="UP001219957"/>
    </source>
</evidence>
<sequence>MIKEALLQDTNNKLEELEAVSEAIKSKEQDIVSIVQQGKEELAELSVEWQEQQNELDNAQDMQTAREIQASKERIEQDIKLQKAVTENAIKKVVTEIEDLVGAFQNAFYSLKKSFSSLDKEVTATLSLRTLEEDESVMSSISHKASDLLGDMHRTLIAQGIVTQGESSYKGLHLSQAPLNAYSDYRKVTDKLKSVAVKVQ</sequence>
<dbReference type="Proteomes" id="UP001219957">
    <property type="component" value="Chromosome"/>
</dbReference>
<reference evidence="2 3" key="1">
    <citation type="submission" date="2022-10" db="EMBL/GenBank/DDBJ databases">
        <title>Complete genome sequence of Exiguobacterium profundum TSS-3 isolated from an extremely saline-alkaline spring located in Ixtapa, Chiapas-Mexico.</title>
        <authorList>
            <person name="Rincon-Rosales R."/>
            <person name="Rogel M.A."/>
            <person name="Rincon-Molina C.I."/>
            <person name="Guerrero G."/>
            <person name="Manzano-Gomez L.A."/>
            <person name="Lopez-Lopez A."/>
            <person name="Rincon Molina F.A."/>
            <person name="Martinez-Romero E."/>
        </authorList>
    </citation>
    <scope>NUCLEOTIDE SEQUENCE [LARGE SCALE GENOMIC DNA]</scope>
    <source>
        <strain evidence="2 3">TSS-3</strain>
    </source>
</reference>
<keyword evidence="1" id="KW-0175">Coiled coil</keyword>
<evidence type="ECO:0000313" key="2">
    <source>
        <dbReference type="EMBL" id="WED54769.1"/>
    </source>
</evidence>
<keyword evidence="3" id="KW-1185">Reference proteome</keyword>
<accession>A0ABY8B2H6</accession>
<protein>
    <submittedName>
        <fullName evidence="2">Uncharacterized protein</fullName>
    </submittedName>
</protein>
<evidence type="ECO:0000256" key="1">
    <source>
        <dbReference type="SAM" id="Coils"/>
    </source>
</evidence>
<organism evidence="2 3">
    <name type="scientific">Exiguobacterium profundum</name>
    <dbReference type="NCBI Taxonomy" id="307643"/>
    <lineage>
        <taxon>Bacteria</taxon>
        <taxon>Bacillati</taxon>
        <taxon>Bacillota</taxon>
        <taxon>Bacilli</taxon>
        <taxon>Bacillales</taxon>
        <taxon>Bacillales Family XII. Incertae Sedis</taxon>
        <taxon>Exiguobacterium</taxon>
    </lineage>
</organism>